<dbReference type="Proteomes" id="UP000245629">
    <property type="component" value="Plasmid unnamed5"/>
</dbReference>
<dbReference type="RefSeq" id="WP_109334490.1">
    <property type="nucleotide sequence ID" value="NZ_CP029360.1"/>
</dbReference>
<dbReference type="InterPro" id="IPR010982">
    <property type="entry name" value="Lambda_DNA-bd_dom_sf"/>
</dbReference>
<accession>A0A2S2D1I7</accession>
<name>A0A2S2D1I7_9PROT</name>
<keyword evidence="2" id="KW-1185">Reference proteome</keyword>
<keyword evidence="1" id="KW-0614">Plasmid</keyword>
<protein>
    <submittedName>
        <fullName evidence="1">Transcriptional regulator</fullName>
    </submittedName>
</protein>
<dbReference type="GO" id="GO:0003677">
    <property type="term" value="F:DNA binding"/>
    <property type="evidence" value="ECO:0007669"/>
    <property type="project" value="InterPro"/>
</dbReference>
<dbReference type="SUPFAM" id="SSF47413">
    <property type="entry name" value="lambda repressor-like DNA-binding domains"/>
    <property type="match status" value="1"/>
</dbReference>
<dbReference type="Gene3D" id="1.10.260.40">
    <property type="entry name" value="lambda repressor-like DNA-binding domains"/>
    <property type="match status" value="1"/>
</dbReference>
<sequence length="81" mass="8706">MADEMTDEALSKMRPMPLAKRARAVTGLTQAAFCERFGIPLTCQRDWEQGRASPPEASASYLTAILHDHAAVAAAFNAAAE</sequence>
<proteinExistence type="predicted"/>
<evidence type="ECO:0000313" key="1">
    <source>
        <dbReference type="EMBL" id="AWK90307.1"/>
    </source>
</evidence>
<dbReference type="KEGG" id="azz:DEW08_30285"/>
<organism evidence="1 2">
    <name type="scientific">Azospirillum thermophilum</name>
    <dbReference type="NCBI Taxonomy" id="2202148"/>
    <lineage>
        <taxon>Bacteria</taxon>
        <taxon>Pseudomonadati</taxon>
        <taxon>Pseudomonadota</taxon>
        <taxon>Alphaproteobacteria</taxon>
        <taxon>Rhodospirillales</taxon>
        <taxon>Azospirillaceae</taxon>
        <taxon>Azospirillum</taxon>
    </lineage>
</organism>
<dbReference type="EMBL" id="CP029360">
    <property type="protein sequence ID" value="AWK90307.1"/>
    <property type="molecule type" value="Genomic_DNA"/>
</dbReference>
<dbReference type="OrthoDB" id="461984at2"/>
<evidence type="ECO:0000313" key="2">
    <source>
        <dbReference type="Proteomes" id="UP000245629"/>
    </source>
</evidence>
<gene>
    <name evidence="1" type="ORF">DEW08_30285</name>
</gene>
<geneLocation type="plasmid" evidence="1 2">
    <name>unnamed5</name>
</geneLocation>
<reference evidence="2" key="1">
    <citation type="submission" date="2018-05" db="EMBL/GenBank/DDBJ databases">
        <title>Azospirillum thermophila sp. nov., a novel isolated from hot spring.</title>
        <authorList>
            <person name="Zhao Z."/>
        </authorList>
    </citation>
    <scope>NUCLEOTIDE SEQUENCE [LARGE SCALE GENOMIC DNA]</scope>
    <source>
        <strain evidence="2">CFH 70021</strain>
        <plasmid evidence="2">unnamed5</plasmid>
    </source>
</reference>
<dbReference type="AlphaFoldDB" id="A0A2S2D1I7"/>